<dbReference type="AlphaFoldDB" id="A0A0V0QHF1"/>
<keyword evidence="2" id="KW-1185">Reference proteome</keyword>
<reference evidence="1 2" key="1">
    <citation type="journal article" date="2015" name="Sci. Rep.">
        <title>Genome of the facultative scuticociliatosis pathogen Pseudocohnilembus persalinus provides insight into its virulence through horizontal gene transfer.</title>
        <authorList>
            <person name="Xiong J."/>
            <person name="Wang G."/>
            <person name="Cheng J."/>
            <person name="Tian M."/>
            <person name="Pan X."/>
            <person name="Warren A."/>
            <person name="Jiang C."/>
            <person name="Yuan D."/>
            <person name="Miao W."/>
        </authorList>
    </citation>
    <scope>NUCLEOTIDE SEQUENCE [LARGE SCALE GENOMIC DNA]</scope>
    <source>
        <strain evidence="1">36N120E</strain>
    </source>
</reference>
<protein>
    <submittedName>
        <fullName evidence="1">Uncharacterized protein</fullName>
    </submittedName>
</protein>
<proteinExistence type="predicted"/>
<evidence type="ECO:0000313" key="2">
    <source>
        <dbReference type="Proteomes" id="UP000054937"/>
    </source>
</evidence>
<accession>A0A0V0QHF1</accession>
<evidence type="ECO:0000313" key="1">
    <source>
        <dbReference type="EMBL" id="KRX01590.1"/>
    </source>
</evidence>
<organism evidence="1 2">
    <name type="scientific">Pseudocohnilembus persalinus</name>
    <name type="common">Ciliate</name>
    <dbReference type="NCBI Taxonomy" id="266149"/>
    <lineage>
        <taxon>Eukaryota</taxon>
        <taxon>Sar</taxon>
        <taxon>Alveolata</taxon>
        <taxon>Ciliophora</taxon>
        <taxon>Intramacronucleata</taxon>
        <taxon>Oligohymenophorea</taxon>
        <taxon>Scuticociliatia</taxon>
        <taxon>Philasterida</taxon>
        <taxon>Pseudocohnilembidae</taxon>
        <taxon>Pseudocohnilembus</taxon>
    </lineage>
</organism>
<name>A0A0V0QHF1_PSEPJ</name>
<dbReference type="Proteomes" id="UP000054937">
    <property type="component" value="Unassembled WGS sequence"/>
</dbReference>
<gene>
    <name evidence="1" type="ORF">PPERSA_01493</name>
</gene>
<dbReference type="EMBL" id="LDAU01000170">
    <property type="protein sequence ID" value="KRX01590.1"/>
    <property type="molecule type" value="Genomic_DNA"/>
</dbReference>
<sequence>MEESGGDIIGVKSEVFLCLLQYFLRKFLVNLEQKEAAIIDFYVVKNFVFNCKLLEQRRKFLHILGELVFGSEGVGLQYFLEGFLLGVWEAEVLELDEEGEVVVEESDFFEFSGAEVLVGEFVEIFFEEGGGDVVEVEEGFLVGFLDDQVVAGDFGDLGQEVLLVFLVAVEEEVFGFQLFLEVFLFEQGFVGFLDQVLDFFRVLRVVVQLQTESFEVFS</sequence>
<dbReference type="InParanoid" id="A0A0V0QHF1"/>
<comment type="caution">
    <text evidence="1">The sequence shown here is derived from an EMBL/GenBank/DDBJ whole genome shotgun (WGS) entry which is preliminary data.</text>
</comment>